<gene>
    <name evidence="2" type="ORF">FNV43_RR08015</name>
</gene>
<keyword evidence="3" id="KW-1185">Reference proteome</keyword>
<sequence length="144" mass="16437">MEQDSKKRVREGDHDHHAQHQKNHSKRLAKSKQQQDHGLFDIVDDFQDDQYKTLGVFDFPWLKDGVVSKSEDGWKLEDVFSSPLDETSTVTTTIAGIEFSFSGQCLCQATPETLLDLPEAKFEETESVDCIWSSLLNQPPRQPN</sequence>
<dbReference type="EMBL" id="VOIH02000003">
    <property type="protein sequence ID" value="KAF3451919.1"/>
    <property type="molecule type" value="Genomic_DNA"/>
</dbReference>
<dbReference type="Proteomes" id="UP000796880">
    <property type="component" value="Unassembled WGS sequence"/>
</dbReference>
<proteinExistence type="predicted"/>
<feature type="compositionally biased region" description="Basic residues" evidence="1">
    <location>
        <begin position="19"/>
        <end position="30"/>
    </location>
</feature>
<evidence type="ECO:0000313" key="2">
    <source>
        <dbReference type="EMBL" id="KAF3451919.1"/>
    </source>
</evidence>
<feature type="region of interest" description="Disordered" evidence="1">
    <location>
        <begin position="1"/>
        <end position="35"/>
    </location>
</feature>
<reference evidence="2" key="1">
    <citation type="submission" date="2020-03" db="EMBL/GenBank/DDBJ databases">
        <title>A high-quality chromosome-level genome assembly of a woody plant with both climbing and erect habits, Rhamnella rubrinervis.</title>
        <authorList>
            <person name="Lu Z."/>
            <person name="Yang Y."/>
            <person name="Zhu X."/>
            <person name="Sun Y."/>
        </authorList>
    </citation>
    <scope>NUCLEOTIDE SEQUENCE</scope>
    <source>
        <strain evidence="2">BYM</strain>
        <tissue evidence="2">Leaf</tissue>
    </source>
</reference>
<accession>A0A8K0HHP1</accession>
<evidence type="ECO:0000313" key="3">
    <source>
        <dbReference type="Proteomes" id="UP000796880"/>
    </source>
</evidence>
<evidence type="ECO:0000256" key="1">
    <source>
        <dbReference type="SAM" id="MobiDB-lite"/>
    </source>
</evidence>
<protein>
    <submittedName>
        <fullName evidence="2">Uncharacterized protein</fullName>
    </submittedName>
</protein>
<comment type="caution">
    <text evidence="2">The sequence shown here is derived from an EMBL/GenBank/DDBJ whole genome shotgun (WGS) entry which is preliminary data.</text>
</comment>
<name>A0A8K0HHP1_9ROSA</name>
<dbReference type="OrthoDB" id="749393at2759"/>
<feature type="compositionally biased region" description="Basic and acidic residues" evidence="1">
    <location>
        <begin position="1"/>
        <end position="18"/>
    </location>
</feature>
<dbReference type="AlphaFoldDB" id="A0A8K0HHP1"/>
<organism evidence="2 3">
    <name type="scientific">Rhamnella rubrinervis</name>
    <dbReference type="NCBI Taxonomy" id="2594499"/>
    <lineage>
        <taxon>Eukaryota</taxon>
        <taxon>Viridiplantae</taxon>
        <taxon>Streptophyta</taxon>
        <taxon>Embryophyta</taxon>
        <taxon>Tracheophyta</taxon>
        <taxon>Spermatophyta</taxon>
        <taxon>Magnoliopsida</taxon>
        <taxon>eudicotyledons</taxon>
        <taxon>Gunneridae</taxon>
        <taxon>Pentapetalae</taxon>
        <taxon>rosids</taxon>
        <taxon>fabids</taxon>
        <taxon>Rosales</taxon>
        <taxon>Rhamnaceae</taxon>
        <taxon>rhamnoid group</taxon>
        <taxon>Rhamneae</taxon>
        <taxon>Rhamnella</taxon>
    </lineage>
</organism>